<dbReference type="Proteomes" id="UP000309174">
    <property type="component" value="Unassembled WGS sequence"/>
</dbReference>
<feature type="region of interest" description="Disordered" evidence="3">
    <location>
        <begin position="1"/>
        <end position="112"/>
    </location>
</feature>
<dbReference type="PANTHER" id="PTHR42760">
    <property type="entry name" value="SHORT-CHAIN DEHYDROGENASES/REDUCTASES FAMILY MEMBER"/>
    <property type="match status" value="1"/>
</dbReference>
<feature type="compositionally biased region" description="Basic residues" evidence="3">
    <location>
        <begin position="7"/>
        <end position="37"/>
    </location>
</feature>
<dbReference type="InterPro" id="IPR036291">
    <property type="entry name" value="NAD(P)-bd_dom_sf"/>
</dbReference>
<dbReference type="PRINTS" id="PR00080">
    <property type="entry name" value="SDRFAMILY"/>
</dbReference>
<proteinExistence type="inferred from homology"/>
<evidence type="ECO:0000313" key="4">
    <source>
        <dbReference type="EMBL" id="TMR01217.1"/>
    </source>
</evidence>
<dbReference type="AlphaFoldDB" id="A0A5C4JCN3"/>
<dbReference type="GO" id="GO:0030497">
    <property type="term" value="P:fatty acid elongation"/>
    <property type="evidence" value="ECO:0007669"/>
    <property type="project" value="TreeGrafter"/>
</dbReference>
<organism evidence="4 5">
    <name type="scientific">Actinomadura soli</name>
    <dbReference type="NCBI Taxonomy" id="2508997"/>
    <lineage>
        <taxon>Bacteria</taxon>
        <taxon>Bacillati</taxon>
        <taxon>Actinomycetota</taxon>
        <taxon>Actinomycetes</taxon>
        <taxon>Streptosporangiales</taxon>
        <taxon>Thermomonosporaceae</taxon>
        <taxon>Actinomadura</taxon>
    </lineage>
</organism>
<dbReference type="GO" id="GO:0016616">
    <property type="term" value="F:oxidoreductase activity, acting on the CH-OH group of donors, NAD or NADP as acceptor"/>
    <property type="evidence" value="ECO:0007669"/>
    <property type="project" value="TreeGrafter"/>
</dbReference>
<evidence type="ECO:0000256" key="2">
    <source>
        <dbReference type="ARBA" id="ARBA00023002"/>
    </source>
</evidence>
<reference evidence="4 5" key="1">
    <citation type="submission" date="2019-05" db="EMBL/GenBank/DDBJ databases">
        <title>Draft genome sequence of Actinomadura sp. 14C53.</title>
        <authorList>
            <person name="Saricaoglu S."/>
            <person name="Isik K."/>
        </authorList>
    </citation>
    <scope>NUCLEOTIDE SEQUENCE [LARGE SCALE GENOMIC DNA]</scope>
    <source>
        <strain evidence="4 5">14C53</strain>
    </source>
</reference>
<protein>
    <submittedName>
        <fullName evidence="4">SDR family oxidoreductase</fullName>
    </submittedName>
</protein>
<name>A0A5C4JCN3_9ACTN</name>
<dbReference type="Pfam" id="PF13561">
    <property type="entry name" value="adh_short_C2"/>
    <property type="match status" value="1"/>
</dbReference>
<dbReference type="SUPFAM" id="SSF51735">
    <property type="entry name" value="NAD(P)-binding Rossmann-fold domains"/>
    <property type="match status" value="1"/>
</dbReference>
<sequence>MGAQAQHRPRRVRRDARRPRREVRRGRDRGRRLRRVLLVHGAGRDRARTPRRPGLRRVHLGAGHHGQDRGAGGGRPRPAAHRHRPSARVADRRSPRRACRGRERPDPRAGGPVIAAGAYERVAIVTGGGQGLGRAYAARLAGAGARVAVVDVDGDAARSAAEAIAADAGADRVSAHEADVTDEDQVGAFVGAVAERWGRVDALVNNAGGALLPSAPFDSFSRADWTRVLEVNLTGQWLCATAVVPHMRAAGHGKIVNVSSTMVSKGLPVGLAPYVAAKAGVVGLTRALARELGPDGIRVNAIAPGYIPVETRKTVHTPQAAQALRERMKAEQCLPVVGVPDDLCGAVEFLCSPASDFITGQIVNVDGGWAHG</sequence>
<dbReference type="EMBL" id="VCKW01000064">
    <property type="protein sequence ID" value="TMR01217.1"/>
    <property type="molecule type" value="Genomic_DNA"/>
</dbReference>
<keyword evidence="2" id="KW-0560">Oxidoreductase</keyword>
<evidence type="ECO:0000256" key="3">
    <source>
        <dbReference type="SAM" id="MobiDB-lite"/>
    </source>
</evidence>
<dbReference type="PRINTS" id="PR00081">
    <property type="entry name" value="GDHRDH"/>
</dbReference>
<dbReference type="Gene3D" id="3.40.50.720">
    <property type="entry name" value="NAD(P)-binding Rossmann-like Domain"/>
    <property type="match status" value="1"/>
</dbReference>
<feature type="compositionally biased region" description="Basic residues" evidence="3">
    <location>
        <begin position="49"/>
        <end position="59"/>
    </location>
</feature>
<comment type="similarity">
    <text evidence="1">Belongs to the short-chain dehydrogenases/reductases (SDR) family.</text>
</comment>
<dbReference type="PANTHER" id="PTHR42760:SF40">
    <property type="entry name" value="3-OXOACYL-[ACYL-CARRIER-PROTEIN] REDUCTASE, CHLOROPLASTIC"/>
    <property type="match status" value="1"/>
</dbReference>
<dbReference type="InterPro" id="IPR002347">
    <property type="entry name" value="SDR_fam"/>
</dbReference>
<dbReference type="OrthoDB" id="517007at2"/>
<gene>
    <name evidence="4" type="ORF">ETD83_14975</name>
</gene>
<dbReference type="FunFam" id="3.40.50.720:FF:000084">
    <property type="entry name" value="Short-chain dehydrogenase reductase"/>
    <property type="match status" value="1"/>
</dbReference>
<keyword evidence="5" id="KW-1185">Reference proteome</keyword>
<comment type="caution">
    <text evidence="4">The sequence shown here is derived from an EMBL/GenBank/DDBJ whole genome shotgun (WGS) entry which is preliminary data.</text>
</comment>
<evidence type="ECO:0000313" key="5">
    <source>
        <dbReference type="Proteomes" id="UP000309174"/>
    </source>
</evidence>
<evidence type="ECO:0000256" key="1">
    <source>
        <dbReference type="ARBA" id="ARBA00006484"/>
    </source>
</evidence>
<accession>A0A5C4JCN3</accession>